<keyword evidence="1" id="KW-1133">Transmembrane helix</keyword>
<reference evidence="2" key="1">
    <citation type="submission" date="2014-05" db="EMBL/GenBank/DDBJ databases">
        <authorList>
            <person name="Chronopoulou M."/>
        </authorList>
    </citation>
    <scope>NUCLEOTIDE SEQUENCE</scope>
    <source>
        <tissue evidence="2">Whole organism</tissue>
    </source>
</reference>
<feature type="transmembrane region" description="Helical" evidence="1">
    <location>
        <begin position="14"/>
        <end position="37"/>
    </location>
</feature>
<evidence type="ECO:0000256" key="1">
    <source>
        <dbReference type="SAM" id="Phobius"/>
    </source>
</evidence>
<feature type="non-terminal residue" evidence="2">
    <location>
        <position position="54"/>
    </location>
</feature>
<dbReference type="EMBL" id="HACA01006243">
    <property type="protein sequence ID" value="CDW23604.1"/>
    <property type="molecule type" value="Transcribed_RNA"/>
</dbReference>
<name>A0A0K2TC05_LEPSM</name>
<protein>
    <submittedName>
        <fullName evidence="2">Uncharacterized protein</fullName>
    </submittedName>
</protein>
<accession>A0A0K2TC05</accession>
<organism evidence="2">
    <name type="scientific">Lepeophtheirus salmonis</name>
    <name type="common">Salmon louse</name>
    <name type="synonym">Caligus salmonis</name>
    <dbReference type="NCBI Taxonomy" id="72036"/>
    <lineage>
        <taxon>Eukaryota</taxon>
        <taxon>Metazoa</taxon>
        <taxon>Ecdysozoa</taxon>
        <taxon>Arthropoda</taxon>
        <taxon>Crustacea</taxon>
        <taxon>Multicrustacea</taxon>
        <taxon>Hexanauplia</taxon>
        <taxon>Copepoda</taxon>
        <taxon>Siphonostomatoida</taxon>
        <taxon>Caligidae</taxon>
        <taxon>Lepeophtheirus</taxon>
    </lineage>
</organism>
<keyword evidence="1" id="KW-0472">Membrane</keyword>
<evidence type="ECO:0000313" key="2">
    <source>
        <dbReference type="EMBL" id="CDW23604.1"/>
    </source>
</evidence>
<sequence length="54" mass="6545">MCFIVKSCHTARHLVRVLLIFSVLYFIKINFFLILLYSCKFWVPTLYLDARFLQ</sequence>
<keyword evidence="1" id="KW-0812">Transmembrane</keyword>
<dbReference type="AlphaFoldDB" id="A0A0K2TC05"/>
<proteinExistence type="predicted"/>